<feature type="region of interest" description="Disordered" evidence="1">
    <location>
        <begin position="709"/>
        <end position="736"/>
    </location>
</feature>
<organism evidence="2 3">
    <name type="scientific">Beauveria asiatica</name>
    <dbReference type="NCBI Taxonomy" id="1069075"/>
    <lineage>
        <taxon>Eukaryota</taxon>
        <taxon>Fungi</taxon>
        <taxon>Dikarya</taxon>
        <taxon>Ascomycota</taxon>
        <taxon>Pezizomycotina</taxon>
        <taxon>Sordariomycetes</taxon>
        <taxon>Hypocreomycetidae</taxon>
        <taxon>Hypocreales</taxon>
        <taxon>Cordycipitaceae</taxon>
        <taxon>Beauveria</taxon>
    </lineage>
</organism>
<keyword evidence="3" id="KW-1185">Reference proteome</keyword>
<evidence type="ECO:0000313" key="2">
    <source>
        <dbReference type="EMBL" id="KAK8149919.1"/>
    </source>
</evidence>
<accession>A0AAW0S5P9</accession>
<name>A0AAW0S5P9_9HYPO</name>
<protein>
    <submittedName>
        <fullName evidence="2">Uncharacterized protein</fullName>
    </submittedName>
</protein>
<proteinExistence type="predicted"/>
<dbReference type="EMBL" id="JAAHCF010000033">
    <property type="protein sequence ID" value="KAK8149919.1"/>
    <property type="molecule type" value="Genomic_DNA"/>
</dbReference>
<reference evidence="2 3" key="1">
    <citation type="submission" date="2020-02" db="EMBL/GenBank/DDBJ databases">
        <title>Comparative genomics of the hypocrealean fungal genus Beauvera.</title>
        <authorList>
            <person name="Showalter D.N."/>
            <person name="Bushley K.E."/>
            <person name="Rehner S.A."/>
        </authorList>
    </citation>
    <scope>NUCLEOTIDE SEQUENCE [LARGE SCALE GENOMIC DNA]</scope>
    <source>
        <strain evidence="2 3">ARSEF4384</strain>
    </source>
</reference>
<evidence type="ECO:0000313" key="3">
    <source>
        <dbReference type="Proteomes" id="UP001397290"/>
    </source>
</evidence>
<dbReference type="AlphaFoldDB" id="A0AAW0S5P9"/>
<sequence length="736" mass="80363">MDVTYDGKALSLPAEVAATGGSISNFHNKQTVFHDEIRCDDANTFQHAAREAGNMDEVPATWTYKCVGKCSRSATNCVEELRAQIADLRATADDVAMKRETGTGLVNKGSGILFPGKQQSAGCSRSPAWDGIEESSPWFSGTVSGAPAPNFSNLFDVPTKGFVLIDSWERIVVSKLDGTISHAATNVAWRLTGVEVQCTDNDDETKPWAEQTSLQNGQKGRFRYECQLPQLGTKQDVLAQQLFAIGALRNARVLSAVMCCVELYHTAAKLLEMRDRTMATGVETRVGSLRTVNGVSFPKIPIKGDCLPPKLSGYATCPNADFERLCHREAAAGAMRNTSVMAMSLAYDRGVYGGSIAGMWAIMDSGFMYDYSTGNFSQKLGRRIGDAFITVRDVDTGNAALNAHLLDIVTVISCNFTAIKAKAALEDEREIKSQPCIAVWDDLAAVARYRMADAAFAHVWYDSPNDQRSLVLGGLGCALHDLIDIGPDVACAEVSNIIPSLTGGDLSVEALRSVYIGLVATLEWCAENDPFNTTGLAILFTHWWQLCNLRHRPVALMSRIEPSPKYAVCPDKLTSEPTFNCITRHNGMAFIEGQAVIDEQRRELARIEASLEAAGVTDLDGVIAKLVHPVLDYTDNQDTCLPVEVTYCTEVLEATISRRHSEKIKALWRLLLVMWKCGAIWMAVIANTQYAHQGLTNCDRGRDDYNASTWGKAGVPAEAEEKEEEGDTSAAEHKEQ</sequence>
<feature type="compositionally biased region" description="Acidic residues" evidence="1">
    <location>
        <begin position="718"/>
        <end position="727"/>
    </location>
</feature>
<gene>
    <name evidence="2" type="ORF">G3M48_005011</name>
</gene>
<dbReference type="Proteomes" id="UP001397290">
    <property type="component" value="Unassembled WGS sequence"/>
</dbReference>
<evidence type="ECO:0000256" key="1">
    <source>
        <dbReference type="SAM" id="MobiDB-lite"/>
    </source>
</evidence>
<comment type="caution">
    <text evidence="2">The sequence shown here is derived from an EMBL/GenBank/DDBJ whole genome shotgun (WGS) entry which is preliminary data.</text>
</comment>